<sequence>MGSLGSVSDRFVGAYRGFVGAHKRFGGADARSGRAAKRSVRASRLSGSASKRFGRASGSVVRTIEYFAGALEPSAGVREGFGSAYGCCGCAAVSESILPVPRIRDELKPALGAFVCGVCDFGWPMQPVNPSLTIDWRRLFTLSLE</sequence>
<dbReference type="EMBL" id="SMCN01000001">
    <property type="protein sequence ID" value="TCV88365.1"/>
    <property type="molecule type" value="Genomic_DNA"/>
</dbReference>
<comment type="caution">
    <text evidence="1">The sequence shown here is derived from an EMBL/GenBank/DDBJ whole genome shotgun (WGS) entry which is preliminary data.</text>
</comment>
<evidence type="ECO:0000313" key="2">
    <source>
        <dbReference type="Proteomes" id="UP000295649"/>
    </source>
</evidence>
<reference evidence="1 2" key="1">
    <citation type="submission" date="2019-03" db="EMBL/GenBank/DDBJ databases">
        <title>Systems level insights into methane cycling in arid and semi-arid ecosystems.</title>
        <authorList>
            <person name="Kalyuzhnaya M."/>
        </authorList>
    </citation>
    <scope>NUCLEOTIDE SEQUENCE [LARGE SCALE GENOMIC DNA]</scope>
    <source>
        <strain evidence="1 2">S-1</strain>
    </source>
</reference>
<dbReference type="Proteomes" id="UP000295649">
    <property type="component" value="Unassembled WGS sequence"/>
</dbReference>
<evidence type="ECO:0000313" key="1">
    <source>
        <dbReference type="EMBL" id="TCV88365.1"/>
    </source>
</evidence>
<accession>A0ABY2CSG6</accession>
<gene>
    <name evidence="1" type="ORF">EDE11_101154</name>
</gene>
<keyword evidence="2" id="KW-1185">Reference proteome</keyword>
<proteinExistence type="predicted"/>
<organism evidence="1 2">
    <name type="scientific">Methylomonas methanica</name>
    <dbReference type="NCBI Taxonomy" id="421"/>
    <lineage>
        <taxon>Bacteria</taxon>
        <taxon>Pseudomonadati</taxon>
        <taxon>Pseudomonadota</taxon>
        <taxon>Gammaproteobacteria</taxon>
        <taxon>Methylococcales</taxon>
        <taxon>Methylococcaceae</taxon>
        <taxon>Methylomonas</taxon>
    </lineage>
</organism>
<name>A0ABY2CSG6_METMH</name>
<protein>
    <submittedName>
        <fullName evidence="1">Uncharacterized protein</fullName>
    </submittedName>
</protein>